<dbReference type="GO" id="GO:0008893">
    <property type="term" value="F:guanosine-3',5'-bis(diphosphate) 3'-diphosphatase activity"/>
    <property type="evidence" value="ECO:0007669"/>
    <property type="project" value="TreeGrafter"/>
</dbReference>
<dbReference type="Pfam" id="PF13328">
    <property type="entry name" value="HD_4"/>
    <property type="match status" value="1"/>
</dbReference>
<protein>
    <submittedName>
        <fullName evidence="1">Guanosine-3',5'-bis(Diphosphate) 3'-pyrophosphohydrolase</fullName>
    </submittedName>
</protein>
<dbReference type="PANTHER" id="PTHR46246:SF1">
    <property type="entry name" value="GUANOSINE-3',5'-BIS(DIPHOSPHATE) 3'-PYROPHOSPHOHYDROLASE MESH1"/>
    <property type="match status" value="1"/>
</dbReference>
<organism evidence="1 2">
    <name type="scientific">Mycobacteroides saopaulense</name>
    <dbReference type="NCBI Taxonomy" id="1578165"/>
    <lineage>
        <taxon>Bacteria</taxon>
        <taxon>Bacillati</taxon>
        <taxon>Actinomycetota</taxon>
        <taxon>Actinomycetes</taxon>
        <taxon>Mycobacteriales</taxon>
        <taxon>Mycobacteriaceae</taxon>
        <taxon>Mycobacteroides</taxon>
    </lineage>
</organism>
<comment type="caution">
    <text evidence="1">The sequence shown here is derived from an EMBL/GenBank/DDBJ whole genome shotgun (WGS) entry which is preliminary data.</text>
</comment>
<reference evidence="1 2" key="1">
    <citation type="submission" date="2016-12" db="EMBL/GenBank/DDBJ databases">
        <title>The new phylogeny of genus Mycobacterium.</title>
        <authorList>
            <person name="Tortoli E."/>
            <person name="Trovato A."/>
            <person name="Cirillo D.M."/>
        </authorList>
    </citation>
    <scope>NUCLEOTIDE SEQUENCE [LARGE SCALE GENOMIC DNA]</scope>
    <source>
        <strain evidence="1 2">CCUG 66554</strain>
    </source>
</reference>
<dbReference type="EMBL" id="MVII01000014">
    <property type="protein sequence ID" value="ORB57680.1"/>
    <property type="molecule type" value="Genomic_DNA"/>
</dbReference>
<dbReference type="Proteomes" id="UP000192434">
    <property type="component" value="Unassembled WGS sequence"/>
</dbReference>
<dbReference type="RefSeq" id="WP_083015981.1">
    <property type="nucleotide sequence ID" value="NZ_MVII01000014.1"/>
</dbReference>
<dbReference type="SUPFAM" id="SSF109604">
    <property type="entry name" value="HD-domain/PDEase-like"/>
    <property type="match status" value="1"/>
</dbReference>
<dbReference type="PANTHER" id="PTHR46246">
    <property type="entry name" value="GUANOSINE-3',5'-BIS(DIPHOSPHATE) 3'-PYROPHOSPHOHYDROLASE MESH1"/>
    <property type="match status" value="1"/>
</dbReference>
<evidence type="ECO:0000313" key="1">
    <source>
        <dbReference type="EMBL" id="ORB57680.1"/>
    </source>
</evidence>
<gene>
    <name evidence="1" type="ORF">BST43_12245</name>
</gene>
<keyword evidence="1" id="KW-0378">Hydrolase</keyword>
<dbReference type="AlphaFoldDB" id="A0A1X0J6S2"/>
<dbReference type="Gene3D" id="1.10.3210.10">
    <property type="entry name" value="Hypothetical protein af1432"/>
    <property type="match status" value="1"/>
</dbReference>
<accession>A0A1X0J6S2</accession>
<dbReference type="InterPro" id="IPR052194">
    <property type="entry name" value="MESH1"/>
</dbReference>
<evidence type="ECO:0000313" key="2">
    <source>
        <dbReference type="Proteomes" id="UP000192434"/>
    </source>
</evidence>
<sequence>MAASSDIVDQARQLAEQAHTGQTDKAGEPYIGHVSRVAASVLPQEPIYIAAALLHDVVEDSGVTLEDLVKQGFPPEVVAAVELLTRQKDVPAYEYYRRIRADPIALAVKLSDIADNADPERLARLDTSTRARLTAKYFNAMSSLGQPAPALGTPPTVVEGLQY</sequence>
<name>A0A1X0J6S2_9MYCO</name>
<dbReference type="OrthoDB" id="9802385at2"/>
<proteinExistence type="predicted"/>